<comment type="caution">
    <text evidence="1">The sequence shown here is derived from an EMBL/GenBank/DDBJ whole genome shotgun (WGS) entry which is preliminary data.</text>
</comment>
<proteinExistence type="predicted"/>
<dbReference type="Proteomes" id="UP000799755">
    <property type="component" value="Unassembled WGS sequence"/>
</dbReference>
<evidence type="ECO:0000313" key="1">
    <source>
        <dbReference type="EMBL" id="KAF2468719.1"/>
    </source>
</evidence>
<reference evidence="1" key="1">
    <citation type="journal article" date="2020" name="Stud. Mycol.">
        <title>101 Dothideomycetes genomes: a test case for predicting lifestyles and emergence of pathogens.</title>
        <authorList>
            <person name="Haridas S."/>
            <person name="Albert R."/>
            <person name="Binder M."/>
            <person name="Bloem J."/>
            <person name="Labutti K."/>
            <person name="Salamov A."/>
            <person name="Andreopoulos B."/>
            <person name="Baker S."/>
            <person name="Barry K."/>
            <person name="Bills G."/>
            <person name="Bluhm B."/>
            <person name="Cannon C."/>
            <person name="Castanera R."/>
            <person name="Culley D."/>
            <person name="Daum C."/>
            <person name="Ezra D."/>
            <person name="Gonzalez J."/>
            <person name="Henrissat B."/>
            <person name="Kuo A."/>
            <person name="Liang C."/>
            <person name="Lipzen A."/>
            <person name="Lutzoni F."/>
            <person name="Magnuson J."/>
            <person name="Mondo S."/>
            <person name="Nolan M."/>
            <person name="Ohm R."/>
            <person name="Pangilinan J."/>
            <person name="Park H.-J."/>
            <person name="Ramirez L."/>
            <person name="Alfaro M."/>
            <person name="Sun H."/>
            <person name="Tritt A."/>
            <person name="Yoshinaga Y."/>
            <person name="Zwiers L.-H."/>
            <person name="Turgeon B."/>
            <person name="Goodwin S."/>
            <person name="Spatafora J."/>
            <person name="Crous P."/>
            <person name="Grigoriev I."/>
        </authorList>
    </citation>
    <scope>NUCLEOTIDE SEQUENCE</scope>
    <source>
        <strain evidence="1">ATCC 200398</strain>
    </source>
</reference>
<sequence length="369" mass="41121">MSGGIRAIFAIFGGFWQFCILSLTSTLSIRLNKNPFPYKYTTSNVLGTSDELLGHVVMEILADWGQLLSASLSLFYSTNMPFNDEELAATLAINNTYIASKSCEKRAPGIVDSLFLFCIQFTLVSVRVALGFLYVSLQLPVLPRMFAVLVRLLKPKLATPFFPPNIHHKHSYDFVLVLAITVAILTLAHHVYYIYATLSIPRSTPQASDDTPALGDRTTTVSDIGTPLVVVLNTVTITNVYESSSVHYGPEASVTLNGLIEEDSYQHVIPQRHEYEPPPYPKFLYPALFSDAARARTATTPKPHTMVMDYSSSDNCTCMRVYVVQMYQFWPCHMDHISFGYDGLEFGLFPESHGPTRGFSNTFLTIPLA</sequence>
<protein>
    <submittedName>
        <fullName evidence="1">Uncharacterized protein</fullName>
    </submittedName>
</protein>
<gene>
    <name evidence="1" type="ORF">BDR25DRAFT_357086</name>
</gene>
<name>A0ACB6QNX3_9PLEO</name>
<evidence type="ECO:0000313" key="2">
    <source>
        <dbReference type="Proteomes" id="UP000799755"/>
    </source>
</evidence>
<keyword evidence="2" id="KW-1185">Reference proteome</keyword>
<organism evidence="1 2">
    <name type="scientific">Lindgomyces ingoldianus</name>
    <dbReference type="NCBI Taxonomy" id="673940"/>
    <lineage>
        <taxon>Eukaryota</taxon>
        <taxon>Fungi</taxon>
        <taxon>Dikarya</taxon>
        <taxon>Ascomycota</taxon>
        <taxon>Pezizomycotina</taxon>
        <taxon>Dothideomycetes</taxon>
        <taxon>Pleosporomycetidae</taxon>
        <taxon>Pleosporales</taxon>
        <taxon>Lindgomycetaceae</taxon>
        <taxon>Lindgomyces</taxon>
    </lineage>
</organism>
<accession>A0ACB6QNX3</accession>
<dbReference type="EMBL" id="MU003514">
    <property type="protein sequence ID" value="KAF2468719.1"/>
    <property type="molecule type" value="Genomic_DNA"/>
</dbReference>